<dbReference type="Pfam" id="PF08865">
    <property type="entry name" value="DUF1830"/>
    <property type="match status" value="1"/>
</dbReference>
<comment type="caution">
    <text evidence="1">The sequence shown here is derived from an EMBL/GenBank/DDBJ whole genome shotgun (WGS) entry which is preliminary data.</text>
</comment>
<dbReference type="InterPro" id="IPR014964">
    <property type="entry name" value="DUF1830"/>
</dbReference>
<evidence type="ECO:0000313" key="1">
    <source>
        <dbReference type="EMBL" id="GCE93287.1"/>
    </source>
</evidence>
<dbReference type="GeneID" id="301682227"/>
<name>A0A5M3T337_LIMPL</name>
<proteinExistence type="predicted"/>
<evidence type="ECO:0008006" key="3">
    <source>
        <dbReference type="Google" id="ProtNLM"/>
    </source>
</evidence>
<dbReference type="Proteomes" id="UP000326169">
    <property type="component" value="Unassembled WGS sequence"/>
</dbReference>
<protein>
    <recommendedName>
        <fullName evidence="3">DUF1830 domain-containing protein</fullName>
    </recommendedName>
</protein>
<dbReference type="RefSeq" id="WP_014275464.1">
    <property type="nucleotide sequence ID" value="NZ_BIMW01000070.1"/>
</dbReference>
<sequence>MMSNLYQLNNHQTNKQLCCYYNDSQKIEIARISNIDNWYLEHIVFPGERFLFEAPSDAELEIYFPGKGKPVLRQKLLCLHLIVDEGEDLKFAS</sequence>
<accession>A0A5M3T337</accession>
<dbReference type="EMBL" id="BIMW01000070">
    <property type="protein sequence ID" value="GCE93287.1"/>
    <property type="molecule type" value="Genomic_DNA"/>
</dbReference>
<keyword evidence="2" id="KW-1185">Reference proteome</keyword>
<evidence type="ECO:0000313" key="2">
    <source>
        <dbReference type="Proteomes" id="UP000326169"/>
    </source>
</evidence>
<organism evidence="1 2">
    <name type="scientific">Limnospira platensis NIES-46</name>
    <dbReference type="NCBI Taxonomy" id="1236695"/>
    <lineage>
        <taxon>Bacteria</taxon>
        <taxon>Bacillati</taxon>
        <taxon>Cyanobacteriota</taxon>
        <taxon>Cyanophyceae</taxon>
        <taxon>Oscillatoriophycideae</taxon>
        <taxon>Oscillatoriales</taxon>
        <taxon>Sirenicapillariaceae</taxon>
        <taxon>Limnospira</taxon>
    </lineage>
</organism>
<reference evidence="1 2" key="1">
    <citation type="journal article" date="2019" name="J Genomics">
        <title>The Draft Genome of a Hydrogen-producing Cyanobacterium, Arthrospira platensis NIES-46.</title>
        <authorList>
            <person name="Suzuki S."/>
            <person name="Yamaguchi H."/>
            <person name="Kawachi M."/>
        </authorList>
    </citation>
    <scope>NUCLEOTIDE SEQUENCE [LARGE SCALE GENOMIC DNA]</scope>
    <source>
        <strain evidence="1 2">NIES-46</strain>
    </source>
</reference>
<gene>
    <name evidence="1" type="ORF">NIES46_13370</name>
</gene>